<dbReference type="InterPro" id="IPR021122">
    <property type="entry name" value="RNA_ligase_dom_REL/Rnl2"/>
</dbReference>
<accession>D9PH56</accession>
<organism evidence="2">
    <name type="scientific">sediment metagenome</name>
    <dbReference type="NCBI Taxonomy" id="749907"/>
    <lineage>
        <taxon>unclassified sequences</taxon>
        <taxon>metagenomes</taxon>
        <taxon>ecological metagenomes</taxon>
    </lineage>
</organism>
<dbReference type="AlphaFoldDB" id="D9PH56"/>
<sequence length="370" mass="43042">MARTLASIQRIVSMDPIPGADKIMHAGVLGWKCITAIDNGLKIGDLVIYIEIDSRVPPIPQFAFLEKRHYKVKTIKMRGVYSQGLIMPPKDFPTILGYEEGKDVTDILGITKIDTYEPGECSFGNKEQHPLDRFLCKFKIYRKLRPYILRKKERGWPSEIPHTDETRVQALWGTLQGVLQLDKKWYITVKVDGQSGTYYYKKRFFGKDFFGIYSRELRKKEGDNSNWAQIATKYRIREELKRFCEHHGVKSVWIQGEIAGPGIQKNKDHFTEKKFFIFNVYVPEEKKYVGPDGMVSFCEYHKMEMVPLISRKISLKDKTIDDLVEMSKGPSEWSKDDLREGIVIRELEDMSLNRISFKIVNPEFLLKYGC</sequence>
<reference evidence="2" key="2">
    <citation type="journal article" date="2011" name="Microb. Ecol.">
        <title>Taxonomic and Functional Metagenomic Profiling of the Microbial Community in the Anoxic Sediment of a Sub-saline Shallow Lake (Laguna de Carrizo, Central Spain).</title>
        <authorList>
            <person name="Ferrer M."/>
            <person name="Guazzaroni M.E."/>
            <person name="Richter M."/>
            <person name="Garcia-Salamanca A."/>
            <person name="Yarza P."/>
            <person name="Suarez-Suarez A."/>
            <person name="Solano J."/>
            <person name="Alcaide M."/>
            <person name="van Dillewijn P."/>
            <person name="Molina-Henares M.A."/>
            <person name="Lopez-Cortes N."/>
            <person name="Al-Ramahi Y."/>
            <person name="Guerrero C."/>
            <person name="Acosta A."/>
            <person name="de Eugenio L.I."/>
            <person name="Martinez V."/>
            <person name="Marques S."/>
            <person name="Rojo F."/>
            <person name="Santero E."/>
            <person name="Genilloud O."/>
            <person name="Perez-Perez J."/>
            <person name="Rossello-Mora R."/>
            <person name="Ramos J.L."/>
        </authorList>
    </citation>
    <scope>NUCLEOTIDE SEQUENCE</scope>
</reference>
<reference evidence="2" key="1">
    <citation type="submission" date="2010-07" db="EMBL/GenBank/DDBJ databases">
        <authorList>
            <consortium name="CONSOLIDER consortium CSD2007-00005"/>
            <person name="Guazzaroni M.-E."/>
            <person name="Richter M."/>
            <person name="Garcia-Salamanca A."/>
            <person name="Yarza P."/>
            <person name="Ferrer M."/>
        </authorList>
    </citation>
    <scope>NUCLEOTIDE SEQUENCE</scope>
</reference>
<proteinExistence type="predicted"/>
<name>D9PH56_9ZZZZ</name>
<gene>
    <name evidence="2" type="ORF">LDC_0855</name>
</gene>
<dbReference type="Pfam" id="PF21189">
    <property type="entry name" value="PHA02142"/>
    <property type="match status" value="1"/>
</dbReference>
<keyword evidence="2" id="KW-0436">Ligase</keyword>
<dbReference type="Pfam" id="PF09414">
    <property type="entry name" value="RNA_ligase"/>
    <property type="match status" value="1"/>
</dbReference>
<dbReference type="Gene3D" id="3.30.470.30">
    <property type="entry name" value="DNA ligase/mRNA capping enzyme"/>
    <property type="match status" value="1"/>
</dbReference>
<protein>
    <submittedName>
        <fullName evidence="2">RNA ligase</fullName>
    </submittedName>
</protein>
<evidence type="ECO:0000259" key="1">
    <source>
        <dbReference type="Pfam" id="PF09414"/>
    </source>
</evidence>
<dbReference type="SUPFAM" id="SSF56091">
    <property type="entry name" value="DNA ligase/mRNA capping enzyme, catalytic domain"/>
    <property type="match status" value="1"/>
</dbReference>
<dbReference type="GO" id="GO:0016874">
    <property type="term" value="F:ligase activity"/>
    <property type="evidence" value="ECO:0007669"/>
    <property type="project" value="UniProtKB-KW"/>
</dbReference>
<dbReference type="EMBL" id="ADZX01000356">
    <property type="protein sequence ID" value="EFK97083.1"/>
    <property type="molecule type" value="Genomic_DNA"/>
</dbReference>
<feature type="domain" description="RNA ligase" evidence="1">
    <location>
        <begin position="184"/>
        <end position="360"/>
    </location>
</feature>
<evidence type="ECO:0000313" key="2">
    <source>
        <dbReference type="EMBL" id="EFK97083.1"/>
    </source>
</evidence>
<comment type="caution">
    <text evidence="2">The sequence shown here is derived from an EMBL/GenBank/DDBJ whole genome shotgun (WGS) entry which is preliminary data.</text>
</comment>